<keyword evidence="8" id="KW-0460">Magnesium</keyword>
<dbReference type="EMBL" id="JAXOVC010000008">
    <property type="protein sequence ID" value="KAK4498529.1"/>
    <property type="molecule type" value="Genomic_DNA"/>
</dbReference>
<keyword evidence="9" id="KW-0746">Sphingolipid metabolism</keyword>
<evidence type="ECO:0000259" key="15">
    <source>
        <dbReference type="Pfam" id="PF03372"/>
    </source>
</evidence>
<evidence type="ECO:0000256" key="6">
    <source>
        <dbReference type="ARBA" id="ARBA00022723"/>
    </source>
</evidence>
<evidence type="ECO:0000256" key="10">
    <source>
        <dbReference type="ARBA" id="ARBA00022989"/>
    </source>
</evidence>
<dbReference type="PANTHER" id="PTHR16320:SF24">
    <property type="entry name" value="PHOSPHODIESTERASE, PUTATIVE-RELATED"/>
    <property type="match status" value="1"/>
</dbReference>
<evidence type="ECO:0000256" key="3">
    <source>
        <dbReference type="ARBA" id="ARBA00004991"/>
    </source>
</evidence>
<proteinExistence type="inferred from homology"/>
<dbReference type="InterPro" id="IPR036691">
    <property type="entry name" value="Endo/exonu/phosph_ase_sf"/>
</dbReference>
<evidence type="ECO:0000313" key="17">
    <source>
        <dbReference type="Proteomes" id="UP001305779"/>
    </source>
</evidence>
<evidence type="ECO:0000256" key="13">
    <source>
        <dbReference type="SAM" id="MobiDB-lite"/>
    </source>
</evidence>
<name>A0ABR0EAP7_ZASCE</name>
<gene>
    <name evidence="16" type="ORF">PRZ48_011187</name>
</gene>
<evidence type="ECO:0000256" key="7">
    <source>
        <dbReference type="ARBA" id="ARBA00022801"/>
    </source>
</evidence>
<protein>
    <recommendedName>
        <fullName evidence="15">Endonuclease/exonuclease/phosphatase domain-containing protein</fullName>
    </recommendedName>
</protein>
<dbReference type="Gene3D" id="3.60.10.10">
    <property type="entry name" value="Endonuclease/exonuclease/phosphatase"/>
    <property type="match status" value="1"/>
</dbReference>
<comment type="similarity">
    <text evidence="4">Belongs to the neutral sphingomyelinase family.</text>
</comment>
<keyword evidence="6" id="KW-0479">Metal-binding</keyword>
<dbReference type="Pfam" id="PF03372">
    <property type="entry name" value="Exo_endo_phos"/>
    <property type="match status" value="1"/>
</dbReference>
<evidence type="ECO:0000313" key="16">
    <source>
        <dbReference type="EMBL" id="KAK4498529.1"/>
    </source>
</evidence>
<keyword evidence="11" id="KW-0443">Lipid metabolism</keyword>
<keyword evidence="7" id="KW-0378">Hydrolase</keyword>
<keyword evidence="17" id="KW-1185">Reference proteome</keyword>
<evidence type="ECO:0000256" key="5">
    <source>
        <dbReference type="ARBA" id="ARBA00022692"/>
    </source>
</evidence>
<keyword evidence="5 14" id="KW-0812">Transmembrane</keyword>
<feature type="region of interest" description="Disordered" evidence="13">
    <location>
        <begin position="231"/>
        <end position="257"/>
    </location>
</feature>
<evidence type="ECO:0000256" key="14">
    <source>
        <dbReference type="SAM" id="Phobius"/>
    </source>
</evidence>
<evidence type="ECO:0000256" key="4">
    <source>
        <dbReference type="ARBA" id="ARBA00006335"/>
    </source>
</evidence>
<evidence type="ECO:0000256" key="2">
    <source>
        <dbReference type="ARBA" id="ARBA00004760"/>
    </source>
</evidence>
<evidence type="ECO:0000256" key="8">
    <source>
        <dbReference type="ARBA" id="ARBA00022842"/>
    </source>
</evidence>
<reference evidence="16 17" key="1">
    <citation type="journal article" date="2023" name="G3 (Bethesda)">
        <title>A chromosome-level genome assembly of Zasmidium syzygii isolated from banana leaves.</title>
        <authorList>
            <person name="van Westerhoven A.C."/>
            <person name="Mehrabi R."/>
            <person name="Talebi R."/>
            <person name="Steentjes M.B.F."/>
            <person name="Corcolon B."/>
            <person name="Chong P.A."/>
            <person name="Kema G.H.J."/>
            <person name="Seidl M.F."/>
        </authorList>
    </citation>
    <scope>NUCLEOTIDE SEQUENCE [LARGE SCALE GENOMIC DNA]</scope>
    <source>
        <strain evidence="16 17">P124</strain>
    </source>
</reference>
<dbReference type="InterPro" id="IPR005135">
    <property type="entry name" value="Endo/exonuclease/phosphatase"/>
</dbReference>
<comment type="pathway">
    <text evidence="3">Sphingolipid metabolism.</text>
</comment>
<feature type="transmembrane region" description="Helical" evidence="14">
    <location>
        <begin position="353"/>
        <end position="372"/>
    </location>
</feature>
<feature type="domain" description="Endonuclease/exonuclease/phosphatase" evidence="15">
    <location>
        <begin position="26"/>
        <end position="271"/>
    </location>
</feature>
<evidence type="ECO:0000256" key="11">
    <source>
        <dbReference type="ARBA" id="ARBA00023098"/>
    </source>
</evidence>
<organism evidence="16 17">
    <name type="scientific">Zasmidium cellare</name>
    <name type="common">Wine cellar mold</name>
    <name type="synonym">Racodium cellare</name>
    <dbReference type="NCBI Taxonomy" id="395010"/>
    <lineage>
        <taxon>Eukaryota</taxon>
        <taxon>Fungi</taxon>
        <taxon>Dikarya</taxon>
        <taxon>Ascomycota</taxon>
        <taxon>Pezizomycotina</taxon>
        <taxon>Dothideomycetes</taxon>
        <taxon>Dothideomycetidae</taxon>
        <taxon>Mycosphaerellales</taxon>
        <taxon>Mycosphaerellaceae</taxon>
        <taxon>Zasmidium</taxon>
    </lineage>
</organism>
<dbReference type="SUPFAM" id="SSF56219">
    <property type="entry name" value="DNase I-like"/>
    <property type="match status" value="1"/>
</dbReference>
<comment type="caution">
    <text evidence="16">The sequence shown here is derived from an EMBL/GenBank/DDBJ whole genome shotgun (WGS) entry which is preliminary data.</text>
</comment>
<feature type="transmembrane region" description="Helical" evidence="14">
    <location>
        <begin position="378"/>
        <end position="404"/>
    </location>
</feature>
<keyword evidence="10 14" id="KW-1133">Transmembrane helix</keyword>
<evidence type="ECO:0000256" key="9">
    <source>
        <dbReference type="ARBA" id="ARBA00022919"/>
    </source>
</evidence>
<dbReference type="InterPro" id="IPR038772">
    <property type="entry name" value="Sph/SMPD2-like"/>
</dbReference>
<evidence type="ECO:0000256" key="1">
    <source>
        <dbReference type="ARBA" id="ARBA00004141"/>
    </source>
</evidence>
<comment type="pathway">
    <text evidence="2">Lipid metabolism; sphingolipid metabolism.</text>
</comment>
<evidence type="ECO:0000256" key="12">
    <source>
        <dbReference type="ARBA" id="ARBA00023136"/>
    </source>
</evidence>
<accession>A0ABR0EAP7</accession>
<sequence>MASNPETKTNPIEKEIPDLPTHLRILSLNCWGLKFLSKHRTARLQQIGHQISLLSPPPQIVGLQECWTQEDYLTIRSLTKDILPHGKFYWSGVFGGGLVILSKWPIEESSMVRYPLNGRPAAFFRGDWFVGKGVACARIRVGGGVVEVFNTHLHAPYNEGAGKEDSYACHRTAQAWEIGKLMRGARERGSVVVGLGDFNMVPGSLAYEVVTGRGGGVRDVWRERFPESARGAADKGGLEGKVKDLDKGRDSQVDPEGEDWKAKRLDYIFFGCDDDSYAVEDVRVGMTMRHPELKCSLSDHFSVETTLVRSANPSPTSIRPSQTPTLPTTTYDQILSLISTYIARERRQRKQQLTLFWSSVLLVIACHVAIWWSPRNFVAFILLFLSTFGLAGGVLMGLMGFLFVKTELRALKEFAWEVERAREGDAGVEDVTEDKRGE</sequence>
<dbReference type="PANTHER" id="PTHR16320">
    <property type="entry name" value="SPHINGOMYELINASE FAMILY MEMBER"/>
    <property type="match status" value="1"/>
</dbReference>
<keyword evidence="12 14" id="KW-0472">Membrane</keyword>
<comment type="subcellular location">
    <subcellularLocation>
        <location evidence="1">Membrane</location>
        <topology evidence="1">Multi-pass membrane protein</topology>
    </subcellularLocation>
</comment>
<dbReference type="Proteomes" id="UP001305779">
    <property type="component" value="Unassembled WGS sequence"/>
</dbReference>